<gene>
    <name evidence="5" type="ORF">LIPSTDRAFT_104977</name>
</gene>
<dbReference type="GO" id="GO:0000140">
    <property type="term" value="F:acylglycerone-phosphate reductase (NADP+) activity"/>
    <property type="evidence" value="ECO:0007669"/>
    <property type="project" value="TreeGrafter"/>
</dbReference>
<dbReference type="InterPro" id="IPR036291">
    <property type="entry name" value="NAD(P)-bd_dom_sf"/>
</dbReference>
<evidence type="ECO:0000256" key="2">
    <source>
        <dbReference type="ARBA" id="ARBA00022857"/>
    </source>
</evidence>
<evidence type="ECO:0000256" key="3">
    <source>
        <dbReference type="ARBA" id="ARBA00023002"/>
    </source>
</evidence>
<dbReference type="GO" id="GO:0005783">
    <property type="term" value="C:endoplasmic reticulum"/>
    <property type="evidence" value="ECO:0007669"/>
    <property type="project" value="TreeGrafter"/>
</dbReference>
<keyword evidence="2" id="KW-0521">NADP</keyword>
<dbReference type="PROSITE" id="PS00061">
    <property type="entry name" value="ADH_SHORT"/>
    <property type="match status" value="1"/>
</dbReference>
<reference evidence="5 6" key="1">
    <citation type="journal article" date="2016" name="Proc. Natl. Acad. Sci. U.S.A.">
        <title>Comparative genomics of biotechnologically important yeasts.</title>
        <authorList>
            <person name="Riley R."/>
            <person name="Haridas S."/>
            <person name="Wolfe K.H."/>
            <person name="Lopes M.R."/>
            <person name="Hittinger C.T."/>
            <person name="Goeker M."/>
            <person name="Salamov A.A."/>
            <person name="Wisecaver J.H."/>
            <person name="Long T.M."/>
            <person name="Calvey C.H."/>
            <person name="Aerts A.L."/>
            <person name="Barry K.W."/>
            <person name="Choi C."/>
            <person name="Clum A."/>
            <person name="Coughlan A.Y."/>
            <person name="Deshpande S."/>
            <person name="Douglass A.P."/>
            <person name="Hanson S.J."/>
            <person name="Klenk H.-P."/>
            <person name="LaButti K.M."/>
            <person name="Lapidus A."/>
            <person name="Lindquist E.A."/>
            <person name="Lipzen A.M."/>
            <person name="Meier-Kolthoff J.P."/>
            <person name="Ohm R.A."/>
            <person name="Otillar R.P."/>
            <person name="Pangilinan J.L."/>
            <person name="Peng Y."/>
            <person name="Rokas A."/>
            <person name="Rosa C.A."/>
            <person name="Scheuner C."/>
            <person name="Sibirny A.A."/>
            <person name="Slot J.C."/>
            <person name="Stielow J.B."/>
            <person name="Sun H."/>
            <person name="Kurtzman C.P."/>
            <person name="Blackwell M."/>
            <person name="Grigoriev I.V."/>
            <person name="Jeffries T.W."/>
        </authorList>
    </citation>
    <scope>NUCLEOTIDE SEQUENCE [LARGE SCALE GENOMIC DNA]</scope>
    <source>
        <strain evidence="5 6">NRRL Y-11557</strain>
    </source>
</reference>
<dbReference type="InterPro" id="IPR020904">
    <property type="entry name" value="Sc_DH/Rdtase_CS"/>
</dbReference>
<evidence type="ECO:0000313" key="5">
    <source>
        <dbReference type="EMBL" id="ODQ72326.1"/>
    </source>
</evidence>
<dbReference type="GO" id="GO:0006654">
    <property type="term" value="P:phosphatidic acid biosynthetic process"/>
    <property type="evidence" value="ECO:0007669"/>
    <property type="project" value="TreeGrafter"/>
</dbReference>
<dbReference type="GO" id="GO:0004806">
    <property type="term" value="F:triacylglycerol lipase activity"/>
    <property type="evidence" value="ECO:0007669"/>
    <property type="project" value="TreeGrafter"/>
</dbReference>
<evidence type="ECO:0000313" key="6">
    <source>
        <dbReference type="Proteomes" id="UP000094385"/>
    </source>
</evidence>
<dbReference type="AlphaFoldDB" id="A0A1E3Q3S0"/>
<dbReference type="GO" id="GO:0019433">
    <property type="term" value="P:triglyceride catabolic process"/>
    <property type="evidence" value="ECO:0007669"/>
    <property type="project" value="TreeGrafter"/>
</dbReference>
<organism evidence="5 6">
    <name type="scientific">Lipomyces starkeyi NRRL Y-11557</name>
    <dbReference type="NCBI Taxonomy" id="675824"/>
    <lineage>
        <taxon>Eukaryota</taxon>
        <taxon>Fungi</taxon>
        <taxon>Dikarya</taxon>
        <taxon>Ascomycota</taxon>
        <taxon>Saccharomycotina</taxon>
        <taxon>Lipomycetes</taxon>
        <taxon>Lipomycetales</taxon>
        <taxon>Lipomycetaceae</taxon>
        <taxon>Lipomyces</taxon>
    </lineage>
</organism>
<dbReference type="PANTHER" id="PTHR44169">
    <property type="entry name" value="NADPH-DEPENDENT 1-ACYLDIHYDROXYACETONE PHOSPHATE REDUCTASE"/>
    <property type="match status" value="1"/>
</dbReference>
<keyword evidence="3" id="KW-0560">Oxidoreductase</keyword>
<dbReference type="STRING" id="675824.A0A1E3Q3S0"/>
<keyword evidence="6" id="KW-1185">Reference proteome</keyword>
<dbReference type="InterPro" id="IPR002347">
    <property type="entry name" value="SDR_fam"/>
</dbReference>
<protein>
    <recommendedName>
        <fullName evidence="7">NADPH-dependent 1-acyldihydroxyacetone phosphate reductase</fullName>
    </recommendedName>
</protein>
<dbReference type="EMBL" id="KV454295">
    <property type="protein sequence ID" value="ODQ72326.1"/>
    <property type="molecule type" value="Genomic_DNA"/>
</dbReference>
<sequence>MTTSKRSTAFHDAGLQVYATARNPTKMSHLASLGIQTLTLDVLSDASIAECVGKLTSLDILVNNAGASYSMPRESKKFFDLNVWSYLAVTQAFLPLLLKSKGMIVNQTSVVSSTAVPFQSAYNASKAAMAMFSDSQRLELEPFRITVVDLRTGAVSSNLIKNQNEATPISLPKGSIYEPANEAVESAMRNDKMADVGMSASQWAGQVVQDLMKKKLPATIWRGTQAMLGRIGTIFPHGMLDGTMKKMTGLDILEQKVRK</sequence>
<dbReference type="PRINTS" id="PR00080">
    <property type="entry name" value="SDRFAMILY"/>
</dbReference>
<dbReference type="OrthoDB" id="2102561at2759"/>
<evidence type="ECO:0000256" key="4">
    <source>
        <dbReference type="RuleBase" id="RU000363"/>
    </source>
</evidence>
<name>A0A1E3Q3S0_LIPST</name>
<dbReference type="PRINTS" id="PR00081">
    <property type="entry name" value="GDHRDH"/>
</dbReference>
<dbReference type="SUPFAM" id="SSF51735">
    <property type="entry name" value="NAD(P)-binding Rossmann-fold domains"/>
    <property type="match status" value="1"/>
</dbReference>
<evidence type="ECO:0008006" key="7">
    <source>
        <dbReference type="Google" id="ProtNLM"/>
    </source>
</evidence>
<dbReference type="Proteomes" id="UP000094385">
    <property type="component" value="Unassembled WGS sequence"/>
</dbReference>
<dbReference type="Pfam" id="PF00106">
    <property type="entry name" value="adh_short"/>
    <property type="match status" value="1"/>
</dbReference>
<accession>A0A1E3Q3S0</accession>
<evidence type="ECO:0000256" key="1">
    <source>
        <dbReference type="ARBA" id="ARBA00006484"/>
    </source>
</evidence>
<dbReference type="Gene3D" id="3.40.50.720">
    <property type="entry name" value="NAD(P)-binding Rossmann-like Domain"/>
    <property type="match status" value="1"/>
</dbReference>
<dbReference type="PANTHER" id="PTHR44169:SF6">
    <property type="entry name" value="NADPH-DEPENDENT 1-ACYLDIHYDROXYACETONE PHOSPHATE REDUCTASE"/>
    <property type="match status" value="1"/>
</dbReference>
<dbReference type="GO" id="GO:0005811">
    <property type="term" value="C:lipid droplet"/>
    <property type="evidence" value="ECO:0007669"/>
    <property type="project" value="TreeGrafter"/>
</dbReference>
<proteinExistence type="inferred from homology"/>
<comment type="similarity">
    <text evidence="1 4">Belongs to the short-chain dehydrogenases/reductases (SDR) family.</text>
</comment>